<protein>
    <submittedName>
        <fullName evidence="6">Flavin reductase family protein</fullName>
    </submittedName>
</protein>
<evidence type="ECO:0000259" key="5">
    <source>
        <dbReference type="SMART" id="SM00903"/>
    </source>
</evidence>
<name>A0ABX0H6H8_9BACT</name>
<dbReference type="InterPro" id="IPR012349">
    <property type="entry name" value="Split_barrel_FMN-bd"/>
</dbReference>
<evidence type="ECO:0000256" key="2">
    <source>
        <dbReference type="ARBA" id="ARBA00022630"/>
    </source>
</evidence>
<comment type="cofactor">
    <cofactor evidence="1">
        <name>FMN</name>
        <dbReference type="ChEBI" id="CHEBI:58210"/>
    </cofactor>
</comment>
<keyword evidence="2" id="KW-0285">Flavoprotein</keyword>
<dbReference type="InterPro" id="IPR002563">
    <property type="entry name" value="Flavin_Rdtase-like_dom"/>
</dbReference>
<evidence type="ECO:0000256" key="3">
    <source>
        <dbReference type="ARBA" id="ARBA00022643"/>
    </source>
</evidence>
<gene>
    <name evidence="6" type="ORF">G9Q97_10245</name>
</gene>
<dbReference type="PANTHER" id="PTHR33798:SF5">
    <property type="entry name" value="FLAVIN REDUCTASE LIKE DOMAIN-CONTAINING PROTEIN"/>
    <property type="match status" value="1"/>
</dbReference>
<evidence type="ECO:0000313" key="6">
    <source>
        <dbReference type="EMBL" id="NHE57192.1"/>
    </source>
</evidence>
<dbReference type="SUPFAM" id="SSF50475">
    <property type="entry name" value="FMN-binding split barrel"/>
    <property type="match status" value="1"/>
</dbReference>
<reference evidence="6 7" key="1">
    <citation type="submission" date="2020-03" db="EMBL/GenBank/DDBJ databases">
        <title>Cyclobacterium plantarum sp. nov., a marine bacterium isolated from a coastal-marine wetland.</title>
        <authorList>
            <person name="Sanchez-Porro C."/>
            <person name="Ventosa A."/>
            <person name="Amoozegar M."/>
        </authorList>
    </citation>
    <scope>NUCLEOTIDE SEQUENCE [LARGE SCALE GENOMIC DNA]</scope>
    <source>
        <strain evidence="6 7">GBPx2</strain>
    </source>
</reference>
<sequence length="209" mass="23456">MKHFTLQDILDAEQGFRRDFINCLSGYKSLNLIGTINQETKVTNLAPFSQVFHIGANPPLVGVLFRPHSVERHTLENIRQNKCFTLNHVMASFYKAAHQCSARWKISEFEATGLKEEYKDDFKAPYVSDSPLKIGCSLADQITLSINETVLIIGKIEHVYVEEKALGEDGFIDLDKLGTVTSSGIDAYHVGKRLGRLAYAKPDKPVKEI</sequence>
<feature type="domain" description="Flavin reductase like" evidence="5">
    <location>
        <begin position="24"/>
        <end position="173"/>
    </location>
</feature>
<comment type="caution">
    <text evidence="6">The sequence shown here is derived from an EMBL/GenBank/DDBJ whole genome shotgun (WGS) entry which is preliminary data.</text>
</comment>
<evidence type="ECO:0000256" key="1">
    <source>
        <dbReference type="ARBA" id="ARBA00001917"/>
    </source>
</evidence>
<accession>A0ABX0H6H8</accession>
<dbReference type="EMBL" id="JAANYN010000003">
    <property type="protein sequence ID" value="NHE57192.1"/>
    <property type="molecule type" value="Genomic_DNA"/>
</dbReference>
<dbReference type="Gene3D" id="2.30.110.10">
    <property type="entry name" value="Electron Transport, Fmn-binding Protein, Chain A"/>
    <property type="match status" value="1"/>
</dbReference>
<dbReference type="Proteomes" id="UP000649799">
    <property type="component" value="Unassembled WGS sequence"/>
</dbReference>
<organism evidence="6 7">
    <name type="scientific">Cyclobacterium plantarum</name>
    <dbReference type="NCBI Taxonomy" id="2716263"/>
    <lineage>
        <taxon>Bacteria</taxon>
        <taxon>Pseudomonadati</taxon>
        <taxon>Bacteroidota</taxon>
        <taxon>Cytophagia</taxon>
        <taxon>Cytophagales</taxon>
        <taxon>Cyclobacteriaceae</taxon>
        <taxon>Cyclobacterium</taxon>
    </lineage>
</organism>
<dbReference type="RefSeq" id="WP_166146445.1">
    <property type="nucleotide sequence ID" value="NZ_JAANYN010000003.1"/>
</dbReference>
<evidence type="ECO:0000256" key="4">
    <source>
        <dbReference type="ARBA" id="ARBA00038054"/>
    </source>
</evidence>
<dbReference type="Pfam" id="PF01613">
    <property type="entry name" value="Flavin_Reduct"/>
    <property type="match status" value="1"/>
</dbReference>
<keyword evidence="7" id="KW-1185">Reference proteome</keyword>
<dbReference type="PANTHER" id="PTHR33798">
    <property type="entry name" value="FLAVOPROTEIN OXYGENASE"/>
    <property type="match status" value="1"/>
</dbReference>
<dbReference type="SMART" id="SM00903">
    <property type="entry name" value="Flavin_Reduct"/>
    <property type="match status" value="1"/>
</dbReference>
<evidence type="ECO:0000313" key="7">
    <source>
        <dbReference type="Proteomes" id="UP000649799"/>
    </source>
</evidence>
<comment type="similarity">
    <text evidence="4">Belongs to the flavoredoxin family.</text>
</comment>
<proteinExistence type="inferred from homology"/>
<keyword evidence="3" id="KW-0288">FMN</keyword>